<evidence type="ECO:0008006" key="3">
    <source>
        <dbReference type="Google" id="ProtNLM"/>
    </source>
</evidence>
<name>A0A840QQJ0_9BACI</name>
<gene>
    <name evidence="1" type="ORF">HNQ41_001782</name>
</gene>
<protein>
    <recommendedName>
        <fullName evidence="3">DUF2515 domain-containing protein</fullName>
    </recommendedName>
</protein>
<dbReference type="RefSeq" id="WP_184664042.1">
    <property type="nucleotide sequence ID" value="NZ_JACHHB010000007.1"/>
</dbReference>
<sequence length="329" mass="39395">MQRTWFKSREKRKALQRYKQIQKKTERGNVDNISRTVFYLNYYKKHPEIRWAFLASCVSRNAGWSMTDLCSEPFKVIMDQSYRKLLFATYERANWTIFADAYPQLLLYEQSKKFGSPLFDEMRAFGVSEWMIAEWERFWVEGDEERLCIALIINEQHVIEKPVIQQSFYNKHVFRSIPFKLQDAMHFSTVLFPTISGEVYGASVYDFTNVQARIELGKRLMWILFSSPEKDEIADFSENITHTGSRRDYQMYMSATFPKTPILRVVYPKIRHYRSSQQTDWSEGISKKRLKKQLKSPTPLQRYQLTTWYIEKQEQIRFISSLEKKFTPK</sequence>
<evidence type="ECO:0000313" key="2">
    <source>
        <dbReference type="Proteomes" id="UP000551878"/>
    </source>
</evidence>
<organism evidence="1 2">
    <name type="scientific">Texcoconibacillus texcoconensis</name>
    <dbReference type="NCBI Taxonomy" id="1095777"/>
    <lineage>
        <taxon>Bacteria</taxon>
        <taxon>Bacillati</taxon>
        <taxon>Bacillota</taxon>
        <taxon>Bacilli</taxon>
        <taxon>Bacillales</taxon>
        <taxon>Bacillaceae</taxon>
        <taxon>Texcoconibacillus</taxon>
    </lineage>
</organism>
<accession>A0A840QQJ0</accession>
<evidence type="ECO:0000313" key="1">
    <source>
        <dbReference type="EMBL" id="MBB5173593.1"/>
    </source>
</evidence>
<proteinExistence type="predicted"/>
<comment type="caution">
    <text evidence="1">The sequence shown here is derived from an EMBL/GenBank/DDBJ whole genome shotgun (WGS) entry which is preliminary data.</text>
</comment>
<dbReference type="AlphaFoldDB" id="A0A840QQJ0"/>
<dbReference type="InterPro" id="IPR019658">
    <property type="entry name" value="DUF2515"/>
</dbReference>
<dbReference type="Pfam" id="PF10720">
    <property type="entry name" value="DUF2515"/>
    <property type="match status" value="1"/>
</dbReference>
<dbReference type="Proteomes" id="UP000551878">
    <property type="component" value="Unassembled WGS sequence"/>
</dbReference>
<dbReference type="EMBL" id="JACHHB010000007">
    <property type="protein sequence ID" value="MBB5173593.1"/>
    <property type="molecule type" value="Genomic_DNA"/>
</dbReference>
<keyword evidence="2" id="KW-1185">Reference proteome</keyword>
<reference evidence="1 2" key="1">
    <citation type="submission" date="2020-08" db="EMBL/GenBank/DDBJ databases">
        <title>Genomic Encyclopedia of Type Strains, Phase IV (KMG-IV): sequencing the most valuable type-strain genomes for metagenomic binning, comparative biology and taxonomic classification.</title>
        <authorList>
            <person name="Goeker M."/>
        </authorList>
    </citation>
    <scope>NUCLEOTIDE SEQUENCE [LARGE SCALE GENOMIC DNA]</scope>
    <source>
        <strain evidence="1 2">DSM 24696</strain>
    </source>
</reference>